<evidence type="ECO:0000313" key="5">
    <source>
        <dbReference type="Proteomes" id="UP000749559"/>
    </source>
</evidence>
<feature type="domain" description="BRICHOS" evidence="3">
    <location>
        <begin position="101"/>
        <end position="188"/>
    </location>
</feature>
<evidence type="ECO:0000256" key="2">
    <source>
        <dbReference type="SAM" id="Phobius"/>
    </source>
</evidence>
<name>A0A8S4MWU2_OWEFU</name>
<organism evidence="4 5">
    <name type="scientific">Owenia fusiformis</name>
    <name type="common">Polychaete worm</name>
    <dbReference type="NCBI Taxonomy" id="6347"/>
    <lineage>
        <taxon>Eukaryota</taxon>
        <taxon>Metazoa</taxon>
        <taxon>Spiralia</taxon>
        <taxon>Lophotrochozoa</taxon>
        <taxon>Annelida</taxon>
        <taxon>Polychaeta</taxon>
        <taxon>Sedentaria</taxon>
        <taxon>Canalipalpata</taxon>
        <taxon>Sabellida</taxon>
        <taxon>Oweniida</taxon>
        <taxon>Oweniidae</taxon>
        <taxon>Owenia</taxon>
    </lineage>
</organism>
<keyword evidence="2" id="KW-0812">Transmembrane</keyword>
<evidence type="ECO:0000259" key="3">
    <source>
        <dbReference type="Pfam" id="PF04089"/>
    </source>
</evidence>
<keyword evidence="2" id="KW-1133">Transmembrane helix</keyword>
<protein>
    <recommendedName>
        <fullName evidence="3">BRICHOS domain-containing protein</fullName>
    </recommendedName>
</protein>
<keyword evidence="1" id="KW-1015">Disulfide bond</keyword>
<keyword evidence="5" id="KW-1185">Reference proteome</keyword>
<comment type="caution">
    <text evidence="4">The sequence shown here is derived from an EMBL/GenBank/DDBJ whole genome shotgun (WGS) entry which is preliminary data.</text>
</comment>
<dbReference type="InterPro" id="IPR007084">
    <property type="entry name" value="BRICHOS_dom"/>
</dbReference>
<dbReference type="Pfam" id="PF04089">
    <property type="entry name" value="BRICHOS"/>
    <property type="match status" value="1"/>
</dbReference>
<sequence>MDSEKKALPSIYNISPEPIVIQETKKPDGKSNKKYIIGAVVAVMILLITVGAVLGALKLSNQFARDTIKEYRLASNAVVKLDKDNEMTEIDDPEEGYSAYNDFTKGLTMMKVVDGDSYKCYLNPLSRDALTPEAMDSYLEHHPGGENFTSHDRDGDLPKYMPAKEPISGRRFLGQYLREACEEFPIYWLIPAPEQTEERQNDGDDDAFRSTRGVVTRDKRHIIIINMCCYICNICVWNPPPPPPPPPSCLLCHFLR</sequence>
<dbReference type="EMBL" id="CAIIXF020000001">
    <property type="protein sequence ID" value="CAH1772727.1"/>
    <property type="molecule type" value="Genomic_DNA"/>
</dbReference>
<keyword evidence="2" id="KW-0472">Membrane</keyword>
<proteinExistence type="predicted"/>
<evidence type="ECO:0000256" key="1">
    <source>
        <dbReference type="ARBA" id="ARBA00023157"/>
    </source>
</evidence>
<gene>
    <name evidence="4" type="ORF">OFUS_LOCUS443</name>
</gene>
<dbReference type="AlphaFoldDB" id="A0A8S4MWU2"/>
<feature type="transmembrane region" description="Helical" evidence="2">
    <location>
        <begin position="35"/>
        <end position="57"/>
    </location>
</feature>
<accession>A0A8S4MWU2</accession>
<dbReference type="OrthoDB" id="6324142at2759"/>
<dbReference type="Proteomes" id="UP000749559">
    <property type="component" value="Unassembled WGS sequence"/>
</dbReference>
<evidence type="ECO:0000313" key="4">
    <source>
        <dbReference type="EMBL" id="CAH1772727.1"/>
    </source>
</evidence>
<reference evidence="4" key="1">
    <citation type="submission" date="2022-03" db="EMBL/GenBank/DDBJ databases">
        <authorList>
            <person name="Martin C."/>
        </authorList>
    </citation>
    <scope>NUCLEOTIDE SEQUENCE</scope>
</reference>